<evidence type="ECO:0000313" key="4">
    <source>
        <dbReference type="Proteomes" id="UP001328107"/>
    </source>
</evidence>
<evidence type="ECO:0000259" key="2">
    <source>
        <dbReference type="Pfam" id="PF13888"/>
    </source>
</evidence>
<accession>A0AAN5CJY8</accession>
<sequence length="281" mass="31069">CPSKRAQWMLVALVFVMAACLLFMSGLYLIEFRSRPREVPVIAKIDVEDDEPLGLMKQILSMPRVQPGTPPLHGRCLHAGCRSFCCAKPVSHSDETRFGGFSAGSFAATLAGGSRKAFLAAVAGMEQLSPTAFFPKPLSTGTRIEVIGDVTMTIDARYCAERSCDQKRGRYYLFVPVSPYMPTAPVLLRISAPPGSFVQSCGRLADFQEEECSMEGDFPNFSLTMPSAVEVAPSLFEVSAGSYKRSAYRFRVGTNTEACSQERLHHSFQEYNIFFYRTCED</sequence>
<evidence type="ECO:0000313" key="3">
    <source>
        <dbReference type="EMBL" id="GMR45745.1"/>
    </source>
</evidence>
<keyword evidence="4" id="KW-1185">Reference proteome</keyword>
<feature type="non-terminal residue" evidence="3">
    <location>
        <position position="1"/>
    </location>
</feature>
<evidence type="ECO:0000256" key="1">
    <source>
        <dbReference type="SAM" id="Phobius"/>
    </source>
</evidence>
<dbReference type="Proteomes" id="UP001328107">
    <property type="component" value="Unassembled WGS sequence"/>
</dbReference>
<feature type="domain" description="Myelin gene regulatory factor C-terminal" evidence="2">
    <location>
        <begin position="147"/>
        <end position="279"/>
    </location>
</feature>
<gene>
    <name evidence="3" type="ORF">PMAYCL1PPCAC_15940</name>
</gene>
<proteinExistence type="predicted"/>
<reference evidence="4" key="1">
    <citation type="submission" date="2022-10" db="EMBL/GenBank/DDBJ databases">
        <title>Genome assembly of Pristionchus species.</title>
        <authorList>
            <person name="Yoshida K."/>
            <person name="Sommer R.J."/>
        </authorList>
    </citation>
    <scope>NUCLEOTIDE SEQUENCE [LARGE SCALE GENOMIC DNA]</scope>
    <source>
        <strain evidence="4">RS5460</strain>
    </source>
</reference>
<organism evidence="3 4">
    <name type="scientific">Pristionchus mayeri</name>
    <dbReference type="NCBI Taxonomy" id="1317129"/>
    <lineage>
        <taxon>Eukaryota</taxon>
        <taxon>Metazoa</taxon>
        <taxon>Ecdysozoa</taxon>
        <taxon>Nematoda</taxon>
        <taxon>Chromadorea</taxon>
        <taxon>Rhabditida</taxon>
        <taxon>Rhabditina</taxon>
        <taxon>Diplogasteromorpha</taxon>
        <taxon>Diplogasteroidea</taxon>
        <taxon>Neodiplogasteridae</taxon>
        <taxon>Pristionchus</taxon>
    </lineage>
</organism>
<feature type="transmembrane region" description="Helical" evidence="1">
    <location>
        <begin position="6"/>
        <end position="30"/>
    </location>
</feature>
<feature type="non-terminal residue" evidence="3">
    <location>
        <position position="281"/>
    </location>
</feature>
<keyword evidence="1" id="KW-0472">Membrane</keyword>
<protein>
    <recommendedName>
        <fullName evidence="2">Myelin gene regulatory factor C-terminal domain-containing protein</fullName>
    </recommendedName>
</protein>
<dbReference type="InterPro" id="IPR025719">
    <property type="entry name" value="MYRF_C2"/>
</dbReference>
<keyword evidence="1" id="KW-0812">Transmembrane</keyword>
<keyword evidence="1" id="KW-1133">Transmembrane helix</keyword>
<name>A0AAN5CJY8_9BILA</name>
<dbReference type="AlphaFoldDB" id="A0AAN5CJY8"/>
<dbReference type="Pfam" id="PF13888">
    <property type="entry name" value="MRF_C2"/>
    <property type="match status" value="1"/>
</dbReference>
<comment type="caution">
    <text evidence="3">The sequence shown here is derived from an EMBL/GenBank/DDBJ whole genome shotgun (WGS) entry which is preliminary data.</text>
</comment>
<dbReference type="EMBL" id="BTRK01000004">
    <property type="protein sequence ID" value="GMR45745.1"/>
    <property type="molecule type" value="Genomic_DNA"/>
</dbReference>